<evidence type="ECO:0000313" key="3">
    <source>
        <dbReference type="EMBL" id="EAY08862.1"/>
    </source>
</evidence>
<dbReference type="AlphaFoldDB" id="A2EEQ6"/>
<name>A2EEQ6_TRIV3</name>
<sequence length="488" mass="56383">MIVSNPIKPYDELMEQYKDYIDTFDSLYKLNTNEEEKISELYSQIKKYLIETNIVKPSKMIKIIGKACGYNPHFRKGYISLAFTIFNEYHPKNIIGVPVFFDYFVSKEHGIIFSENNKYKLVKYQENPMYMVIMNDDKDTLASFARSQNFNPNLKIESIFLPGYIASLSLLELCCFYGSVNCFNFLTTRFKPEITKNCLDFSYVSGKPEIMNKCLKVQKPDYKTMDYAIASHNIDLVNSLLKDPEMWMSLYGCAKYNNLRALFVYLDHTNDWVLSFEYSAGFNMPSLCDYMLEHTPELTHETMRFASALGNAAENGCFETVKYIFEHEDEEIPDGTMTLALSSAVKNGSIEIVEFLINQGCELEKDDILTVYPAITSCQYDMVKLLCSHGAKFQDYFNEAIRSSSPEIVELLISYGADINKKEYFDGKTPFDEAISSGRDEIIRVMISEQANQYENLMSGSKRSLIRELYATIIVSMIVVFIFKRFYY</sequence>
<proteinExistence type="predicted"/>
<evidence type="ECO:0000256" key="1">
    <source>
        <dbReference type="SAM" id="Phobius"/>
    </source>
</evidence>
<dbReference type="PANTHER" id="PTHR24182">
    <property type="entry name" value="ANKYRIN REPEAT AND SOCS BOX CONTAINING 4"/>
    <property type="match status" value="1"/>
</dbReference>
<dbReference type="Proteomes" id="UP000001542">
    <property type="component" value="Unassembled WGS sequence"/>
</dbReference>
<gene>
    <name evidence="3" type="ORF">TVAG_050970</name>
</gene>
<accession>A2EEQ6</accession>
<dbReference type="eggNOG" id="ENOG502SD9J">
    <property type="taxonomic scope" value="Eukaryota"/>
</dbReference>
<dbReference type="SUPFAM" id="SSF48403">
    <property type="entry name" value="Ankyrin repeat"/>
    <property type="match status" value="1"/>
</dbReference>
<dbReference type="InterPro" id="IPR002110">
    <property type="entry name" value="Ankyrin_rpt"/>
</dbReference>
<evidence type="ECO:0000259" key="2">
    <source>
        <dbReference type="Pfam" id="PF11929"/>
    </source>
</evidence>
<keyword evidence="1" id="KW-1133">Transmembrane helix</keyword>
<dbReference type="SMR" id="A2EEQ6"/>
<dbReference type="Gene3D" id="1.25.40.20">
    <property type="entry name" value="Ankyrin repeat-containing domain"/>
    <property type="match status" value="1"/>
</dbReference>
<dbReference type="InterPro" id="IPR036770">
    <property type="entry name" value="Ankyrin_rpt-contain_sf"/>
</dbReference>
<dbReference type="RefSeq" id="XP_001321085.1">
    <property type="nucleotide sequence ID" value="XM_001321050.1"/>
</dbReference>
<dbReference type="EMBL" id="DS113369">
    <property type="protein sequence ID" value="EAY08862.1"/>
    <property type="molecule type" value="Genomic_DNA"/>
</dbReference>
<protein>
    <recommendedName>
        <fullName evidence="2">DUF3447 domain-containing protein</fullName>
    </recommendedName>
</protein>
<dbReference type="VEuPathDB" id="TrichDB:TVAG_050970"/>
<dbReference type="STRING" id="5722.A2EEQ6"/>
<feature type="domain" description="DUF3447" evidence="2">
    <location>
        <begin position="190"/>
        <end position="265"/>
    </location>
</feature>
<dbReference type="KEGG" id="tva:4766771"/>
<dbReference type="InterPro" id="IPR020683">
    <property type="entry name" value="DUF3447"/>
</dbReference>
<dbReference type="Pfam" id="PF11929">
    <property type="entry name" value="DUF3447"/>
    <property type="match status" value="1"/>
</dbReference>
<keyword evidence="1" id="KW-0472">Membrane</keyword>
<feature type="transmembrane region" description="Helical" evidence="1">
    <location>
        <begin position="469"/>
        <end position="487"/>
    </location>
</feature>
<organism evidence="3 4">
    <name type="scientific">Trichomonas vaginalis (strain ATCC PRA-98 / G3)</name>
    <dbReference type="NCBI Taxonomy" id="412133"/>
    <lineage>
        <taxon>Eukaryota</taxon>
        <taxon>Metamonada</taxon>
        <taxon>Parabasalia</taxon>
        <taxon>Trichomonadida</taxon>
        <taxon>Trichomonadidae</taxon>
        <taxon>Trichomonas</taxon>
    </lineage>
</organism>
<dbReference type="PANTHER" id="PTHR24182:SF13">
    <property type="entry name" value="LD18443P"/>
    <property type="match status" value="1"/>
</dbReference>
<reference evidence="3" key="1">
    <citation type="submission" date="2006-10" db="EMBL/GenBank/DDBJ databases">
        <authorList>
            <person name="Amadeo P."/>
            <person name="Zhao Q."/>
            <person name="Wortman J."/>
            <person name="Fraser-Liggett C."/>
            <person name="Carlton J."/>
        </authorList>
    </citation>
    <scope>NUCLEOTIDE SEQUENCE</scope>
    <source>
        <strain evidence="3">G3</strain>
    </source>
</reference>
<keyword evidence="4" id="KW-1185">Reference proteome</keyword>
<dbReference type="SMART" id="SM00248">
    <property type="entry name" value="ANK"/>
    <property type="match status" value="6"/>
</dbReference>
<dbReference type="Pfam" id="PF12796">
    <property type="entry name" value="Ank_2"/>
    <property type="match status" value="1"/>
</dbReference>
<dbReference type="VEuPathDB" id="TrichDB:TVAGG3_0981920"/>
<reference evidence="3" key="2">
    <citation type="journal article" date="2007" name="Science">
        <title>Draft genome sequence of the sexually transmitted pathogen Trichomonas vaginalis.</title>
        <authorList>
            <person name="Carlton J.M."/>
            <person name="Hirt R.P."/>
            <person name="Silva J.C."/>
            <person name="Delcher A.L."/>
            <person name="Schatz M."/>
            <person name="Zhao Q."/>
            <person name="Wortman J.R."/>
            <person name="Bidwell S.L."/>
            <person name="Alsmark U.C.M."/>
            <person name="Besteiro S."/>
            <person name="Sicheritz-Ponten T."/>
            <person name="Noel C.J."/>
            <person name="Dacks J.B."/>
            <person name="Foster P.G."/>
            <person name="Simillion C."/>
            <person name="Van de Peer Y."/>
            <person name="Miranda-Saavedra D."/>
            <person name="Barton G.J."/>
            <person name="Westrop G.D."/>
            <person name="Mueller S."/>
            <person name="Dessi D."/>
            <person name="Fiori P.L."/>
            <person name="Ren Q."/>
            <person name="Paulsen I."/>
            <person name="Zhang H."/>
            <person name="Bastida-Corcuera F.D."/>
            <person name="Simoes-Barbosa A."/>
            <person name="Brown M.T."/>
            <person name="Hayes R.D."/>
            <person name="Mukherjee M."/>
            <person name="Okumura C.Y."/>
            <person name="Schneider R."/>
            <person name="Smith A.J."/>
            <person name="Vanacova S."/>
            <person name="Villalvazo M."/>
            <person name="Haas B.J."/>
            <person name="Pertea M."/>
            <person name="Feldblyum T.V."/>
            <person name="Utterback T.R."/>
            <person name="Shu C.L."/>
            <person name="Osoegawa K."/>
            <person name="de Jong P.J."/>
            <person name="Hrdy I."/>
            <person name="Horvathova L."/>
            <person name="Zubacova Z."/>
            <person name="Dolezal P."/>
            <person name="Malik S.B."/>
            <person name="Logsdon J.M. Jr."/>
            <person name="Henze K."/>
            <person name="Gupta A."/>
            <person name="Wang C.C."/>
            <person name="Dunne R.L."/>
            <person name="Upcroft J.A."/>
            <person name="Upcroft P."/>
            <person name="White O."/>
            <person name="Salzberg S.L."/>
            <person name="Tang P."/>
            <person name="Chiu C.-H."/>
            <person name="Lee Y.-S."/>
            <person name="Embley T.M."/>
            <person name="Coombs G.H."/>
            <person name="Mottram J.C."/>
            <person name="Tachezy J."/>
            <person name="Fraser-Liggett C.M."/>
            <person name="Johnson P.J."/>
        </authorList>
    </citation>
    <scope>NUCLEOTIDE SEQUENCE [LARGE SCALE GENOMIC DNA]</scope>
    <source>
        <strain evidence="3">G3</strain>
    </source>
</reference>
<dbReference type="InParanoid" id="A2EEQ6"/>
<evidence type="ECO:0000313" key="4">
    <source>
        <dbReference type="Proteomes" id="UP000001542"/>
    </source>
</evidence>
<keyword evidence="1" id="KW-0812">Transmembrane</keyword>